<dbReference type="PANTHER" id="PTHR24305">
    <property type="entry name" value="CYTOCHROME P450"/>
    <property type="match status" value="1"/>
</dbReference>
<dbReference type="PRINTS" id="PR00463">
    <property type="entry name" value="EP450I"/>
</dbReference>
<reference evidence="2 3" key="1">
    <citation type="submission" date="2024-07" db="EMBL/GenBank/DDBJ databases">
        <title>Section-level genome sequencing and comparative genomics of Aspergillus sections Usti and Cavernicolus.</title>
        <authorList>
            <consortium name="Lawrence Berkeley National Laboratory"/>
            <person name="Nybo J.L."/>
            <person name="Vesth T.C."/>
            <person name="Theobald S."/>
            <person name="Frisvad J.C."/>
            <person name="Larsen T.O."/>
            <person name="Kjaerboelling I."/>
            <person name="Rothschild-Mancinelli K."/>
            <person name="Lyhne E.K."/>
            <person name="Kogle M.E."/>
            <person name="Barry K."/>
            <person name="Clum A."/>
            <person name="Na H."/>
            <person name="Ledsgaard L."/>
            <person name="Lin J."/>
            <person name="Lipzen A."/>
            <person name="Kuo A."/>
            <person name="Riley R."/>
            <person name="Mondo S."/>
            <person name="LaButti K."/>
            <person name="Haridas S."/>
            <person name="Pangalinan J."/>
            <person name="Salamov A.A."/>
            <person name="Simmons B.A."/>
            <person name="Magnuson J.K."/>
            <person name="Chen J."/>
            <person name="Drula E."/>
            <person name="Henrissat B."/>
            <person name="Wiebenga A."/>
            <person name="Lubbers R.J."/>
            <person name="Gomes A.C."/>
            <person name="Macurrencykelacurrency M.R."/>
            <person name="Stajich J."/>
            <person name="Grigoriev I.V."/>
            <person name="Mortensen U.H."/>
            <person name="De vries R.P."/>
            <person name="Baker S.E."/>
            <person name="Andersen M.R."/>
        </authorList>
    </citation>
    <scope>NUCLEOTIDE SEQUENCE [LARGE SCALE GENOMIC DNA]</scope>
    <source>
        <strain evidence="2 3">CBS 756.74</strain>
    </source>
</reference>
<dbReference type="InterPro" id="IPR050121">
    <property type="entry name" value="Cytochrome_P450_monoxygenase"/>
</dbReference>
<dbReference type="RefSeq" id="XP_070896971.1">
    <property type="nucleotide sequence ID" value="XM_071046207.1"/>
</dbReference>
<dbReference type="SUPFAM" id="SSF48264">
    <property type="entry name" value="Cytochrome P450"/>
    <property type="match status" value="1"/>
</dbReference>
<evidence type="ECO:0000256" key="1">
    <source>
        <dbReference type="ARBA" id="ARBA00010617"/>
    </source>
</evidence>
<comment type="similarity">
    <text evidence="1">Belongs to the cytochrome P450 family.</text>
</comment>
<dbReference type="Pfam" id="PF00067">
    <property type="entry name" value="p450"/>
    <property type="match status" value="1"/>
</dbReference>
<name>A0ABR4K1V8_9EURO</name>
<dbReference type="InterPro" id="IPR001128">
    <property type="entry name" value="Cyt_P450"/>
</dbReference>
<keyword evidence="3" id="KW-1185">Reference proteome</keyword>
<gene>
    <name evidence="2" type="ORF">BJX68DRAFT_268898</name>
</gene>
<proteinExistence type="inferred from homology"/>
<sequence length="247" mass="27418">MTSAATGFYAPARDKLHRRLGRHDSGQLEDIVTTFRQLMLAASETTSAAMGAIVNALARHPRIMERIKAEVRSVSSSTDGLSLAALGQLPYLNAVIKERLRLYHPTPPAVTRVTPPEGKTIAGVFVPENTHVGICHYAAYTTEANFPSATSFLPERWLVKAEEKSPSLHENDSNIKTTSISVFEPFAVGGHSCIGQNLTWVEMRLVLAHLVHGFDIEAVDPFRWDEQESYFFWKRRAFMVRLTPVGG</sequence>
<dbReference type="GeneID" id="98161371"/>
<dbReference type="EMBL" id="JBFXLR010000034">
    <property type="protein sequence ID" value="KAL2846041.1"/>
    <property type="molecule type" value="Genomic_DNA"/>
</dbReference>
<dbReference type="InterPro" id="IPR002401">
    <property type="entry name" value="Cyt_P450_E_grp-I"/>
</dbReference>
<accession>A0ABR4K1V8</accession>
<dbReference type="PRINTS" id="PR00385">
    <property type="entry name" value="P450"/>
</dbReference>
<evidence type="ECO:0000313" key="2">
    <source>
        <dbReference type="EMBL" id="KAL2846041.1"/>
    </source>
</evidence>
<dbReference type="Proteomes" id="UP001610444">
    <property type="component" value="Unassembled WGS sequence"/>
</dbReference>
<protein>
    <submittedName>
        <fullName evidence="2">Cytochrome P450</fullName>
    </submittedName>
</protein>
<comment type="caution">
    <text evidence="2">The sequence shown here is derived from an EMBL/GenBank/DDBJ whole genome shotgun (WGS) entry which is preliminary data.</text>
</comment>
<dbReference type="Gene3D" id="1.10.630.10">
    <property type="entry name" value="Cytochrome P450"/>
    <property type="match status" value="1"/>
</dbReference>
<dbReference type="PANTHER" id="PTHR24305:SF199">
    <property type="entry name" value="P450, PUTATIVE (EUROFUNG)-RELATED"/>
    <property type="match status" value="1"/>
</dbReference>
<organism evidence="2 3">
    <name type="scientific">Aspergillus pseudodeflectus</name>
    <dbReference type="NCBI Taxonomy" id="176178"/>
    <lineage>
        <taxon>Eukaryota</taxon>
        <taxon>Fungi</taxon>
        <taxon>Dikarya</taxon>
        <taxon>Ascomycota</taxon>
        <taxon>Pezizomycotina</taxon>
        <taxon>Eurotiomycetes</taxon>
        <taxon>Eurotiomycetidae</taxon>
        <taxon>Eurotiales</taxon>
        <taxon>Aspergillaceae</taxon>
        <taxon>Aspergillus</taxon>
        <taxon>Aspergillus subgen. Nidulantes</taxon>
    </lineage>
</organism>
<dbReference type="InterPro" id="IPR036396">
    <property type="entry name" value="Cyt_P450_sf"/>
</dbReference>
<evidence type="ECO:0000313" key="3">
    <source>
        <dbReference type="Proteomes" id="UP001610444"/>
    </source>
</evidence>